<name>A0A914PSW0_9BILA</name>
<dbReference type="InterPro" id="IPR011989">
    <property type="entry name" value="ARM-like"/>
</dbReference>
<keyword evidence="1" id="KW-1185">Reference proteome</keyword>
<dbReference type="Proteomes" id="UP000887578">
    <property type="component" value="Unplaced"/>
</dbReference>
<dbReference type="SUPFAM" id="SSF48371">
    <property type="entry name" value="ARM repeat"/>
    <property type="match status" value="1"/>
</dbReference>
<evidence type="ECO:0000313" key="2">
    <source>
        <dbReference type="WBParaSite" id="PDA_v2.g21261.t1"/>
    </source>
</evidence>
<protein>
    <submittedName>
        <fullName evidence="2">Uncharacterized protein</fullName>
    </submittedName>
</protein>
<dbReference type="AlphaFoldDB" id="A0A914PSW0"/>
<proteinExistence type="predicted"/>
<sequence length="537" mass="61028">MGAERFLAFLLTIDISVIIPYSKNYLQSKFIKLNGHTAFLELLSSENCSIRFKAASFLNKIDSDIKISEVYKPEGPVFKFEKIFDVNKISNLSAFFEYMKNPRQENHVLQHSACCCLNAFLSAIQGHSAFRKLFVELNTQINVTPLVALLSSPKIKVLKAAIILVDALVCAYSGNKKQFLQAGALRALVLQLQYPKRRKLAAAGIHNFSKNVVQADVISTHRTESIQKIIKFLIQILRRKDSEAFKCTLIALKNFVLEPCYRDFCVHAGIIDPLIKAIQNEPPNQLFIHELPWFLSTLYESGDSVLSNKKIVSTIPAMKILLHLNDQDIIRASISAMWKLGKKIESRFVQCLGTFKLFYGCSMSIITVNVTSQVLSLIDPNVNLEEKVKTLTKPLDQNIGMMLLIENTMDPQIQDWEYLPNVGQTVLDQFAIFLSDHYLELTQQCSTRNKIQNEETLCYLINNFDLPLFGIQKPINSLREIPYAILFNILFTTIVQLHVHPSAIKLAKEFMEKKNLSTFDPKVLKNDILKEFASLTL</sequence>
<dbReference type="WBParaSite" id="PDA_v2.g21261.t1">
    <property type="protein sequence ID" value="PDA_v2.g21261.t1"/>
    <property type="gene ID" value="PDA_v2.g21261"/>
</dbReference>
<organism evidence="1 2">
    <name type="scientific">Panagrolaimus davidi</name>
    <dbReference type="NCBI Taxonomy" id="227884"/>
    <lineage>
        <taxon>Eukaryota</taxon>
        <taxon>Metazoa</taxon>
        <taxon>Ecdysozoa</taxon>
        <taxon>Nematoda</taxon>
        <taxon>Chromadorea</taxon>
        <taxon>Rhabditida</taxon>
        <taxon>Tylenchina</taxon>
        <taxon>Panagrolaimomorpha</taxon>
        <taxon>Panagrolaimoidea</taxon>
        <taxon>Panagrolaimidae</taxon>
        <taxon>Panagrolaimus</taxon>
    </lineage>
</organism>
<dbReference type="Gene3D" id="1.25.10.10">
    <property type="entry name" value="Leucine-rich Repeat Variant"/>
    <property type="match status" value="1"/>
</dbReference>
<evidence type="ECO:0000313" key="1">
    <source>
        <dbReference type="Proteomes" id="UP000887578"/>
    </source>
</evidence>
<accession>A0A914PSW0</accession>
<reference evidence="2" key="1">
    <citation type="submission" date="2022-11" db="UniProtKB">
        <authorList>
            <consortium name="WormBaseParasite"/>
        </authorList>
    </citation>
    <scope>IDENTIFICATION</scope>
</reference>
<dbReference type="InterPro" id="IPR016024">
    <property type="entry name" value="ARM-type_fold"/>
</dbReference>